<keyword evidence="3" id="KW-1185">Reference proteome</keyword>
<feature type="transmembrane region" description="Helical" evidence="1">
    <location>
        <begin position="111"/>
        <end position="128"/>
    </location>
</feature>
<keyword evidence="1" id="KW-1133">Transmembrane helix</keyword>
<proteinExistence type="predicted"/>
<comment type="caution">
    <text evidence="2">The sequence shown here is derived from an EMBL/GenBank/DDBJ whole genome shotgun (WGS) entry which is preliminary data.</text>
</comment>
<sequence length="133" mass="14961">MRSEYRYVLLFVIFSFLNGIGVWSIELIIGSQITTSEYIGGDSIGYLLFVMTVVVGSFVLLITILLHKFLNNIAIKLIVFGCLGYGLGNLYAAFHFGDFLQTYKLNETVPIMIYVMVSLLYAVADVILEKKLK</sequence>
<evidence type="ECO:0000313" key="3">
    <source>
        <dbReference type="Proteomes" id="UP000571017"/>
    </source>
</evidence>
<protein>
    <submittedName>
        <fullName evidence="2">Uncharacterized protein</fullName>
    </submittedName>
</protein>
<evidence type="ECO:0000313" key="2">
    <source>
        <dbReference type="EMBL" id="MBA2173719.1"/>
    </source>
</evidence>
<reference evidence="2 3" key="1">
    <citation type="journal article" date="2004" name="Extremophiles">
        <title>Halobacillus locisalis sp. nov., a halophilic bacterium isolated from a marine solar saltern of the Yellow Sea in Korea.</title>
        <authorList>
            <person name="Yoon J.H."/>
            <person name="Kang K.H."/>
            <person name="Oh T.K."/>
            <person name="Park Y.H."/>
        </authorList>
    </citation>
    <scope>NUCLEOTIDE SEQUENCE [LARGE SCALE GENOMIC DNA]</scope>
    <source>
        <strain evidence="2 3">KCTC 3788</strain>
    </source>
</reference>
<keyword evidence="1" id="KW-0472">Membrane</keyword>
<dbReference type="AlphaFoldDB" id="A0A838CPF2"/>
<accession>A0A838CPF2</accession>
<keyword evidence="1" id="KW-0812">Transmembrane</keyword>
<organism evidence="2 3">
    <name type="scientific">Halobacillus locisalis</name>
    <dbReference type="NCBI Taxonomy" id="220753"/>
    <lineage>
        <taxon>Bacteria</taxon>
        <taxon>Bacillati</taxon>
        <taxon>Bacillota</taxon>
        <taxon>Bacilli</taxon>
        <taxon>Bacillales</taxon>
        <taxon>Bacillaceae</taxon>
        <taxon>Halobacillus</taxon>
    </lineage>
</organism>
<evidence type="ECO:0000256" key="1">
    <source>
        <dbReference type="SAM" id="Phobius"/>
    </source>
</evidence>
<gene>
    <name evidence="2" type="ORF">H0266_02290</name>
</gene>
<dbReference type="RefSeq" id="WP_181470761.1">
    <property type="nucleotide sequence ID" value="NZ_JACEFG010000001.1"/>
</dbReference>
<dbReference type="EMBL" id="JACEFG010000001">
    <property type="protein sequence ID" value="MBA2173719.1"/>
    <property type="molecule type" value="Genomic_DNA"/>
</dbReference>
<feature type="transmembrane region" description="Helical" evidence="1">
    <location>
        <begin position="73"/>
        <end position="91"/>
    </location>
</feature>
<feature type="transmembrane region" description="Helical" evidence="1">
    <location>
        <begin position="7"/>
        <end position="25"/>
    </location>
</feature>
<feature type="transmembrane region" description="Helical" evidence="1">
    <location>
        <begin position="45"/>
        <end position="66"/>
    </location>
</feature>
<name>A0A838CPF2_9BACI</name>
<dbReference type="Proteomes" id="UP000571017">
    <property type="component" value="Unassembled WGS sequence"/>
</dbReference>